<dbReference type="EMBL" id="HACG01003902">
    <property type="protein sequence ID" value="CEK50767.1"/>
    <property type="molecule type" value="Transcribed_RNA"/>
</dbReference>
<evidence type="ECO:0000313" key="1">
    <source>
        <dbReference type="EMBL" id="CEK50767.1"/>
    </source>
</evidence>
<gene>
    <name evidence="1" type="primary">ORF11607</name>
</gene>
<name>A0A0B6Y376_9EUPU</name>
<feature type="non-terminal residue" evidence="1">
    <location>
        <position position="85"/>
    </location>
</feature>
<proteinExistence type="predicted"/>
<dbReference type="AlphaFoldDB" id="A0A0B6Y376"/>
<feature type="non-terminal residue" evidence="1">
    <location>
        <position position="1"/>
    </location>
</feature>
<accession>A0A0B6Y376</accession>
<organism evidence="1">
    <name type="scientific">Arion vulgaris</name>
    <dbReference type="NCBI Taxonomy" id="1028688"/>
    <lineage>
        <taxon>Eukaryota</taxon>
        <taxon>Metazoa</taxon>
        <taxon>Spiralia</taxon>
        <taxon>Lophotrochozoa</taxon>
        <taxon>Mollusca</taxon>
        <taxon>Gastropoda</taxon>
        <taxon>Heterobranchia</taxon>
        <taxon>Euthyneura</taxon>
        <taxon>Panpulmonata</taxon>
        <taxon>Eupulmonata</taxon>
        <taxon>Stylommatophora</taxon>
        <taxon>Helicina</taxon>
        <taxon>Arionoidea</taxon>
        <taxon>Arionidae</taxon>
        <taxon>Arion</taxon>
    </lineage>
</organism>
<sequence>DVDSVTADDSSNPAYPINVIVDDSVALSHSRSFKQIKAGDGTEEILNSSTSQLTASETGGTFSDGARGCDSEHAITKLGKYSKTK</sequence>
<protein>
    <submittedName>
        <fullName evidence="1">Uncharacterized protein</fullName>
    </submittedName>
</protein>
<reference evidence="1" key="1">
    <citation type="submission" date="2014-12" db="EMBL/GenBank/DDBJ databases">
        <title>Insight into the proteome of Arion vulgaris.</title>
        <authorList>
            <person name="Aradska J."/>
            <person name="Bulat T."/>
            <person name="Smidak R."/>
            <person name="Sarate P."/>
            <person name="Gangsoo J."/>
            <person name="Sialana F."/>
            <person name="Bilban M."/>
            <person name="Lubec G."/>
        </authorList>
    </citation>
    <scope>NUCLEOTIDE SEQUENCE</scope>
    <source>
        <tissue evidence="1">Skin</tissue>
    </source>
</reference>